<evidence type="ECO:0000313" key="3">
    <source>
        <dbReference type="EMBL" id="KAF0556972.1"/>
    </source>
</evidence>
<protein>
    <submittedName>
        <fullName evidence="3">Uncharacterized protein</fullName>
    </submittedName>
</protein>
<dbReference type="OrthoDB" id="2429635at2759"/>
<dbReference type="Proteomes" id="UP000439903">
    <property type="component" value="Unassembled WGS sequence"/>
</dbReference>
<comment type="caution">
    <text evidence="3">The sequence shown here is derived from an EMBL/GenBank/DDBJ whole genome shotgun (WGS) entry which is preliminary data.</text>
</comment>
<dbReference type="EMBL" id="WTPW01000030">
    <property type="protein sequence ID" value="KAF0556972.1"/>
    <property type="molecule type" value="Genomic_DNA"/>
</dbReference>
<evidence type="ECO:0000256" key="1">
    <source>
        <dbReference type="SAM" id="MobiDB-lite"/>
    </source>
</evidence>
<organism evidence="3 5">
    <name type="scientific">Gigaspora margarita</name>
    <dbReference type="NCBI Taxonomy" id="4874"/>
    <lineage>
        <taxon>Eukaryota</taxon>
        <taxon>Fungi</taxon>
        <taxon>Fungi incertae sedis</taxon>
        <taxon>Mucoromycota</taxon>
        <taxon>Glomeromycotina</taxon>
        <taxon>Glomeromycetes</taxon>
        <taxon>Diversisporales</taxon>
        <taxon>Gigasporaceae</taxon>
        <taxon>Gigaspora</taxon>
    </lineage>
</organism>
<dbReference type="EMBL" id="WTPW01000030">
    <property type="protein sequence ID" value="KAF0556973.1"/>
    <property type="molecule type" value="Genomic_DNA"/>
</dbReference>
<proteinExistence type="predicted"/>
<feature type="compositionally biased region" description="Basic and acidic residues" evidence="1">
    <location>
        <begin position="64"/>
        <end position="81"/>
    </location>
</feature>
<evidence type="ECO:0000313" key="4">
    <source>
        <dbReference type="EMBL" id="KAF0556973.1"/>
    </source>
</evidence>
<feature type="chain" id="PRO_5036265994" evidence="2">
    <location>
        <begin position="22"/>
        <end position="133"/>
    </location>
</feature>
<sequence>MSLKFYIIFASVLLIAFSAWSAPVADKNANSGFVEMSSLKPNATRRDAHPNPESSSGFYNMADLKNKRETSENEINELSRRDDADMQKLSKRALFYFGGVYDVYSCCTAHCSLYNYCTFSNCASPSYCACFIA</sequence>
<feature type="signal peptide" evidence="2">
    <location>
        <begin position="1"/>
        <end position="21"/>
    </location>
</feature>
<accession>A0A8H4B3K5</accession>
<evidence type="ECO:0000256" key="2">
    <source>
        <dbReference type="SAM" id="SignalP"/>
    </source>
</evidence>
<feature type="region of interest" description="Disordered" evidence="1">
    <location>
        <begin position="41"/>
        <end position="81"/>
    </location>
</feature>
<dbReference type="AlphaFoldDB" id="A0A8H4B3K5"/>
<reference evidence="3 5" key="1">
    <citation type="journal article" date="2019" name="Environ. Microbiol.">
        <title>At the nexus of three kingdoms: the genome of the mycorrhizal fungus Gigaspora margarita provides insights into plant, endobacterial and fungal interactions.</title>
        <authorList>
            <person name="Venice F."/>
            <person name="Ghignone S."/>
            <person name="Salvioli di Fossalunga A."/>
            <person name="Amselem J."/>
            <person name="Novero M."/>
            <person name="Xianan X."/>
            <person name="Sedzielewska Toro K."/>
            <person name="Morin E."/>
            <person name="Lipzen A."/>
            <person name="Grigoriev I.V."/>
            <person name="Henrissat B."/>
            <person name="Martin F.M."/>
            <person name="Bonfante P."/>
        </authorList>
    </citation>
    <scope>NUCLEOTIDE SEQUENCE [LARGE SCALE GENOMIC DNA]</scope>
    <source>
        <strain evidence="3 5">BEG34</strain>
    </source>
</reference>
<gene>
    <name evidence="3" type="ORF">F8M41_014202</name>
    <name evidence="4" type="ORF">F8M41_014203</name>
</gene>
<name>A0A8H4B3K5_GIGMA</name>
<evidence type="ECO:0000313" key="5">
    <source>
        <dbReference type="Proteomes" id="UP000439903"/>
    </source>
</evidence>
<keyword evidence="2" id="KW-0732">Signal</keyword>
<keyword evidence="5" id="KW-1185">Reference proteome</keyword>